<dbReference type="Gene3D" id="1.10.1760.20">
    <property type="match status" value="1"/>
</dbReference>
<gene>
    <name evidence="4" type="ORF">FTRO_0041300</name>
</gene>
<dbReference type="STRING" id="709323.GCA_001047135_00938"/>
<name>A0A3F3HF24_9LACO</name>
<dbReference type="AlphaFoldDB" id="A0A3F3HF24"/>
<dbReference type="Pfam" id="PF07155">
    <property type="entry name" value="ECF-ribofla_trS"/>
    <property type="match status" value="1"/>
</dbReference>
<reference evidence="4" key="1">
    <citation type="journal article" date="2015" name="BMC Genomics">
        <title>Comparative genomics of Fructobacillus spp. and Leuconostoc spp. reveals niche-specific evolution of Fructobacillus spp.</title>
        <authorList>
            <person name="Endo A."/>
            <person name="Tanizawa Y."/>
            <person name="Tanaka N."/>
            <person name="Maeno S."/>
            <person name="Kumar H."/>
            <person name="Shiwa Y."/>
            <person name="Okada S."/>
            <person name="Yoshikawa H."/>
            <person name="Dicks L."/>
            <person name="Nakagawa J."/>
            <person name="Arita M."/>
        </authorList>
    </citation>
    <scope>NUCLEOTIDE SEQUENCE [LARGE SCALE GENOMIC DNA]</scope>
    <source>
        <strain evidence="4">F214-1</strain>
    </source>
</reference>
<feature type="transmembrane region" description="Helical" evidence="3">
    <location>
        <begin position="36"/>
        <end position="54"/>
    </location>
</feature>
<feature type="transmembrane region" description="Helical" evidence="3">
    <location>
        <begin position="66"/>
        <end position="86"/>
    </location>
</feature>
<keyword evidence="1 3" id="KW-0812">Transmembrane</keyword>
<dbReference type="GO" id="GO:0016020">
    <property type="term" value="C:membrane"/>
    <property type="evidence" value="ECO:0007669"/>
    <property type="project" value="InterPro"/>
</dbReference>
<keyword evidence="2 3" id="KW-1133">Transmembrane helix</keyword>
<keyword evidence="3" id="KW-0472">Membrane</keyword>
<sequence length="165" mass="17258">MIMNKYFTTKTITTLAVITALNLALSYVVRIPTPGGYVNLVEAGIFLVALLGSARSGMIVGGLSGLLLDLLAGYAAWAPFSLVIHGLEGYLAGLIGAKKSVMSQTIAVIVASFVMVVGYFFATAFLSHSWATGFASIIGNIAQCAFGLIIALVVRPALSKRVTLN</sequence>
<evidence type="ECO:0000256" key="2">
    <source>
        <dbReference type="ARBA" id="ARBA00022989"/>
    </source>
</evidence>
<protein>
    <submittedName>
        <fullName evidence="4">Substrate-specific component PdxU2 of predicted pyridoxin-related ECF transporter</fullName>
    </submittedName>
</protein>
<dbReference type="PANTHER" id="PTHR37815">
    <property type="entry name" value="UPF0397 PROTEIN BC_2624-RELATED"/>
    <property type="match status" value="1"/>
</dbReference>
<dbReference type="PANTHER" id="PTHR37815:SF3">
    <property type="entry name" value="UPF0397 PROTEIN SPR0429"/>
    <property type="match status" value="1"/>
</dbReference>
<organism evidence="4">
    <name type="scientific">Fructobacillus tropaeoli</name>
    <dbReference type="NCBI Taxonomy" id="709323"/>
    <lineage>
        <taxon>Bacteria</taxon>
        <taxon>Bacillati</taxon>
        <taxon>Bacillota</taxon>
        <taxon>Bacilli</taxon>
        <taxon>Lactobacillales</taxon>
        <taxon>Lactobacillaceae</taxon>
        <taxon>Fructobacillus</taxon>
    </lineage>
</organism>
<proteinExistence type="predicted"/>
<dbReference type="Proteomes" id="UP000064514">
    <property type="component" value="Unassembled WGS sequence"/>
</dbReference>
<dbReference type="InterPro" id="IPR009825">
    <property type="entry name" value="ECF_substrate-spec-like"/>
</dbReference>
<feature type="transmembrane region" description="Helical" evidence="3">
    <location>
        <begin position="133"/>
        <end position="154"/>
    </location>
</feature>
<evidence type="ECO:0000256" key="1">
    <source>
        <dbReference type="ARBA" id="ARBA00022692"/>
    </source>
</evidence>
<evidence type="ECO:0000256" key="3">
    <source>
        <dbReference type="SAM" id="Phobius"/>
    </source>
</evidence>
<evidence type="ECO:0000313" key="4">
    <source>
        <dbReference type="EMBL" id="GAP04389.1"/>
    </source>
</evidence>
<accession>A0A3F3HF24</accession>
<dbReference type="EMBL" id="DF968081">
    <property type="protein sequence ID" value="GAP04389.1"/>
    <property type="molecule type" value="Genomic_DNA"/>
</dbReference>
<feature type="transmembrane region" description="Helical" evidence="3">
    <location>
        <begin position="106"/>
        <end position="126"/>
    </location>
</feature>